<evidence type="ECO:0000313" key="1">
    <source>
        <dbReference type="EMBL" id="MFD2683150.1"/>
    </source>
</evidence>
<reference evidence="2" key="1">
    <citation type="journal article" date="2019" name="Int. J. Syst. Evol. Microbiol.">
        <title>The Global Catalogue of Microorganisms (GCM) 10K type strain sequencing project: providing services to taxonomists for standard genome sequencing and annotation.</title>
        <authorList>
            <consortium name="The Broad Institute Genomics Platform"/>
            <consortium name="The Broad Institute Genome Sequencing Center for Infectious Disease"/>
            <person name="Wu L."/>
            <person name="Ma J."/>
        </authorList>
    </citation>
    <scope>NUCLEOTIDE SEQUENCE [LARGE SCALE GENOMIC DNA]</scope>
    <source>
        <strain evidence="2">KCTC 3913</strain>
    </source>
</reference>
<accession>A0ABW5RWQ9</accession>
<evidence type="ECO:0008006" key="3">
    <source>
        <dbReference type="Google" id="ProtNLM"/>
    </source>
</evidence>
<keyword evidence="2" id="KW-1185">Reference proteome</keyword>
<proteinExistence type="predicted"/>
<dbReference type="EMBL" id="JBHUMF010000035">
    <property type="protein sequence ID" value="MFD2683150.1"/>
    <property type="molecule type" value="Genomic_DNA"/>
</dbReference>
<dbReference type="Proteomes" id="UP001597506">
    <property type="component" value="Unassembled WGS sequence"/>
</dbReference>
<organism evidence="1 2">
    <name type="scientific">Bacillus seohaeanensis</name>
    <dbReference type="NCBI Taxonomy" id="284580"/>
    <lineage>
        <taxon>Bacteria</taxon>
        <taxon>Bacillati</taxon>
        <taxon>Bacillota</taxon>
        <taxon>Bacilli</taxon>
        <taxon>Bacillales</taxon>
        <taxon>Bacillaceae</taxon>
        <taxon>Bacillus</taxon>
    </lineage>
</organism>
<evidence type="ECO:0000313" key="2">
    <source>
        <dbReference type="Proteomes" id="UP001597506"/>
    </source>
</evidence>
<comment type="caution">
    <text evidence="1">The sequence shown here is derived from an EMBL/GenBank/DDBJ whole genome shotgun (WGS) entry which is preliminary data.</text>
</comment>
<dbReference type="RefSeq" id="WP_377938193.1">
    <property type="nucleotide sequence ID" value="NZ_JBHUMF010000035.1"/>
</dbReference>
<sequence length="55" mass="6238">MASCPRCGALLIEDAWEESMVLEDSITIDVFEAFICSQHCGYYERLEEEDESGTD</sequence>
<gene>
    <name evidence="1" type="ORF">ACFSUL_20665</name>
</gene>
<name>A0ABW5RWQ9_9BACI</name>
<protein>
    <recommendedName>
        <fullName evidence="3">Small CPxCG-related zinc finger protein</fullName>
    </recommendedName>
</protein>